<sequence>MHNDGNPPKNNTCAHERNSDGQYHESDVTLGPYSFAKPLADTSVRSERAAEDENEYSRIVSAVFDASNCTEKTNNCIANPGYNDVQINNNKTNQIGYQQNSNSSTDEMRSDDYCLAKPISNPGEMDPYTYNADYDHLRNVKNREDNTVKVYDHVPNIIDSDVTYDHSTINICKSESDNYDHFDVQY</sequence>
<reference evidence="2 3" key="1">
    <citation type="submission" date="2020-06" db="EMBL/GenBank/DDBJ databases">
        <authorList>
            <person name="Li R."/>
            <person name="Bekaert M."/>
        </authorList>
    </citation>
    <scope>NUCLEOTIDE SEQUENCE [LARGE SCALE GENOMIC DNA]</scope>
    <source>
        <strain evidence="3">wild</strain>
    </source>
</reference>
<evidence type="ECO:0000313" key="2">
    <source>
        <dbReference type="EMBL" id="CAC5396417.1"/>
    </source>
</evidence>
<accession>A0A6J8CME5</accession>
<dbReference type="Proteomes" id="UP000507470">
    <property type="component" value="Unassembled WGS sequence"/>
</dbReference>
<dbReference type="AlphaFoldDB" id="A0A6J8CME5"/>
<dbReference type="EMBL" id="CACVKT020005611">
    <property type="protein sequence ID" value="CAC5396417.1"/>
    <property type="molecule type" value="Genomic_DNA"/>
</dbReference>
<feature type="region of interest" description="Disordered" evidence="1">
    <location>
        <begin position="1"/>
        <end position="34"/>
    </location>
</feature>
<name>A0A6J8CME5_MYTCO</name>
<organism evidence="2 3">
    <name type="scientific">Mytilus coruscus</name>
    <name type="common">Sea mussel</name>
    <dbReference type="NCBI Taxonomy" id="42192"/>
    <lineage>
        <taxon>Eukaryota</taxon>
        <taxon>Metazoa</taxon>
        <taxon>Spiralia</taxon>
        <taxon>Lophotrochozoa</taxon>
        <taxon>Mollusca</taxon>
        <taxon>Bivalvia</taxon>
        <taxon>Autobranchia</taxon>
        <taxon>Pteriomorphia</taxon>
        <taxon>Mytilida</taxon>
        <taxon>Mytiloidea</taxon>
        <taxon>Mytilidae</taxon>
        <taxon>Mytilinae</taxon>
        <taxon>Mytilus</taxon>
    </lineage>
</organism>
<keyword evidence="3" id="KW-1185">Reference proteome</keyword>
<evidence type="ECO:0000256" key="1">
    <source>
        <dbReference type="SAM" id="MobiDB-lite"/>
    </source>
</evidence>
<protein>
    <submittedName>
        <fullName evidence="2">Uncharacterized protein</fullName>
    </submittedName>
</protein>
<feature type="compositionally biased region" description="Basic and acidic residues" evidence="1">
    <location>
        <begin position="14"/>
        <end position="27"/>
    </location>
</feature>
<evidence type="ECO:0000313" key="3">
    <source>
        <dbReference type="Proteomes" id="UP000507470"/>
    </source>
</evidence>
<gene>
    <name evidence="2" type="ORF">MCOR_30974</name>
</gene>
<proteinExistence type="predicted"/>
<dbReference type="OrthoDB" id="10462263at2759"/>